<dbReference type="RefSeq" id="WP_191282051.1">
    <property type="nucleotide sequence ID" value="NZ_BNAI01000001.1"/>
</dbReference>
<dbReference type="EMBL" id="BNAI01000001">
    <property type="protein sequence ID" value="GHF09474.1"/>
    <property type="molecule type" value="Genomic_DNA"/>
</dbReference>
<protein>
    <submittedName>
        <fullName evidence="5">Glycosyl transferase</fullName>
    </submittedName>
</protein>
<dbReference type="PANTHER" id="PTHR46401:SF2">
    <property type="entry name" value="GLYCOSYLTRANSFERASE WBBK-RELATED"/>
    <property type="match status" value="1"/>
</dbReference>
<evidence type="ECO:0000313" key="6">
    <source>
        <dbReference type="Proteomes" id="UP000617531"/>
    </source>
</evidence>
<feature type="domain" description="Glycosyl transferase family 1" evidence="3">
    <location>
        <begin position="186"/>
        <end position="331"/>
    </location>
</feature>
<dbReference type="InterPro" id="IPR001296">
    <property type="entry name" value="Glyco_trans_1"/>
</dbReference>
<dbReference type="Proteomes" id="UP000617531">
    <property type="component" value="Unassembled WGS sequence"/>
</dbReference>
<dbReference type="Pfam" id="PF00534">
    <property type="entry name" value="Glycos_transf_1"/>
    <property type="match status" value="1"/>
</dbReference>
<evidence type="ECO:0000256" key="1">
    <source>
        <dbReference type="ARBA" id="ARBA00022676"/>
    </source>
</evidence>
<evidence type="ECO:0000313" key="5">
    <source>
        <dbReference type="EMBL" id="GHF09474.1"/>
    </source>
</evidence>
<feature type="domain" description="Glycosyltransferase subfamily 4-like N-terminal" evidence="4">
    <location>
        <begin position="16"/>
        <end position="171"/>
    </location>
</feature>
<dbReference type="InterPro" id="IPR028098">
    <property type="entry name" value="Glyco_trans_4-like_N"/>
</dbReference>
<reference evidence="5" key="1">
    <citation type="journal article" date="2014" name="Int. J. Syst. Evol. Microbiol.">
        <title>Complete genome sequence of Corynebacterium casei LMG S-19264T (=DSM 44701T), isolated from a smear-ripened cheese.</title>
        <authorList>
            <consortium name="US DOE Joint Genome Institute (JGI-PGF)"/>
            <person name="Walter F."/>
            <person name="Albersmeier A."/>
            <person name="Kalinowski J."/>
            <person name="Ruckert C."/>
        </authorList>
    </citation>
    <scope>NUCLEOTIDE SEQUENCE</scope>
    <source>
        <strain evidence="5">CGMCC 1.16548</strain>
    </source>
</reference>
<dbReference type="GO" id="GO:0009103">
    <property type="term" value="P:lipopolysaccharide biosynthetic process"/>
    <property type="evidence" value="ECO:0007669"/>
    <property type="project" value="TreeGrafter"/>
</dbReference>
<evidence type="ECO:0000259" key="4">
    <source>
        <dbReference type="Pfam" id="PF13439"/>
    </source>
</evidence>
<gene>
    <name evidence="5" type="ORF">GCM10011600_08110</name>
</gene>
<comment type="caution">
    <text evidence="5">The sequence shown here is derived from an EMBL/GenBank/DDBJ whole genome shotgun (WGS) entry which is preliminary data.</text>
</comment>
<keyword evidence="2 5" id="KW-0808">Transferase</keyword>
<dbReference type="CDD" id="cd03809">
    <property type="entry name" value="GT4_MtfB-like"/>
    <property type="match status" value="1"/>
</dbReference>
<evidence type="ECO:0000259" key="3">
    <source>
        <dbReference type="Pfam" id="PF00534"/>
    </source>
</evidence>
<dbReference type="PANTHER" id="PTHR46401">
    <property type="entry name" value="GLYCOSYLTRANSFERASE WBBK-RELATED"/>
    <property type="match status" value="1"/>
</dbReference>
<organism evidence="5 6">
    <name type="scientific">Pseudolysinimonas yzui</name>
    <dbReference type="NCBI Taxonomy" id="2708254"/>
    <lineage>
        <taxon>Bacteria</taxon>
        <taxon>Bacillati</taxon>
        <taxon>Actinomycetota</taxon>
        <taxon>Actinomycetes</taxon>
        <taxon>Micrococcales</taxon>
        <taxon>Microbacteriaceae</taxon>
        <taxon>Pseudolysinimonas</taxon>
    </lineage>
</organism>
<reference evidence="5" key="2">
    <citation type="submission" date="2020-09" db="EMBL/GenBank/DDBJ databases">
        <authorList>
            <person name="Sun Q."/>
            <person name="Zhou Y."/>
        </authorList>
    </citation>
    <scope>NUCLEOTIDE SEQUENCE</scope>
    <source>
        <strain evidence="5">CGMCC 1.16548</strain>
    </source>
</reference>
<evidence type="ECO:0000256" key="2">
    <source>
        <dbReference type="ARBA" id="ARBA00022679"/>
    </source>
</evidence>
<keyword evidence="6" id="KW-1185">Reference proteome</keyword>
<dbReference type="SUPFAM" id="SSF53756">
    <property type="entry name" value="UDP-Glycosyltransferase/glycogen phosphorylase"/>
    <property type="match status" value="1"/>
</dbReference>
<proteinExistence type="predicted"/>
<name>A0A8J3LZA5_9MICO</name>
<sequence>MKILFDCRYVRVDHHDGVSRYSARLVEALARRMPVEMLISDEAQLAQLPDLPWHLVSSPTSLREPWIARQINPLNPDAVFSPLQTMGSAGRRYGLVLTLHDLIYHRHRTPPRNLPWYIRFGWWAYHLTWIPQRKALNRPDEVVTVSETTKALIAEHRLTLRPVTVVRNAADPLGDDPPVRRATPGRDLVYMGSFMPYKNVDTLVKALHDLPGYRLHLLSKVPAAERDRLEALAPTGTLTFHDGVTDAEYAELLETAHALVHASLDEGFGIPLVEAMSVGTPIVVSDIPIFREIGGEAGTYADPRSPAAFAAAVRTLEDSVEWERRSARAREQARLFDWDRSADVLYEVMRRVATKPRPEDAER</sequence>
<dbReference type="Gene3D" id="3.40.50.2000">
    <property type="entry name" value="Glycogen Phosphorylase B"/>
    <property type="match status" value="2"/>
</dbReference>
<dbReference type="Pfam" id="PF13439">
    <property type="entry name" value="Glyco_transf_4"/>
    <property type="match status" value="1"/>
</dbReference>
<dbReference type="GO" id="GO:0016757">
    <property type="term" value="F:glycosyltransferase activity"/>
    <property type="evidence" value="ECO:0007669"/>
    <property type="project" value="UniProtKB-KW"/>
</dbReference>
<dbReference type="AlphaFoldDB" id="A0A8J3LZA5"/>
<keyword evidence="1" id="KW-0328">Glycosyltransferase</keyword>
<accession>A0A8J3LZA5</accession>